<dbReference type="STRING" id="414703.SAMN04488125_10446"/>
<name>A0A1I4C5J1_9HYPH</name>
<dbReference type="InterPro" id="IPR001610">
    <property type="entry name" value="PAC"/>
</dbReference>
<feature type="coiled-coil region" evidence="5">
    <location>
        <begin position="682"/>
        <end position="716"/>
    </location>
</feature>
<dbReference type="Gene3D" id="3.30.450.20">
    <property type="entry name" value="PAS domain"/>
    <property type="match status" value="5"/>
</dbReference>
<sequence>MTDLPPFLAGGGEAARMIAERDWSGHPLGPPETWPESLRTALSLVLNSPESMILAWGPDLHFFFNETYFPLLGPRLPWAMGERFDRVWADGWEQAKPIIDEAFAGRSRRFEDLPWKLATDRGEADTWWSFSYSRVLDGEGRIAGLFIFTNETTKRVRAEECRRAVEAELRAERDRATGVLDNMGEAFALLDRDFRILDMNAEALRMDTRPREAVVGRIQWEVYPDMDPELVRLQRRAMAERVPVVLEHRYVWPDGRAAWIDMRAYPVSEGLAVFYRDVTARREAADASRRSEALLAATLDALPVGVIIADAQGRIVRDNAANRAIWGVPPETPDWTGYGEWKGYWPETGQRLSAEEWGMARALLHGETVRGELVEIAPFDGGPRRQFLNNAAPIRDASGAIVGGVVAELDVTERIAVERRLRESEALAREHAERVQLALAAGAIIGTWFWDVTADRFTVDEAFARAFGLDPALGRVGLSLEQVVETVHPDDKAGLARAIETAIERGGAYAHQYRVRRADGHYYWIEANGRVEHGRDGAPTRFPGVVIDVEERRAVAAERDRASALAREKAVEFETLADNIPVLCWMARADGHIYWYNRGFYDYTGTDFADMQGWGWDVLHDPALLPAVTARWRHSIETGERFEMTFPLKGADGVFRPFLTRIVPIRDEAGAVVRWFGTNVDITEQRAAQDALRELNETLEEQVATRTRALMQTEEALRQSQKMEAVGQLTGGIAHDFNNLLAGISGSLELMQTRIGQGRLKDVDRYMGAAQGAAKRAAALTHRLLAFSRRQTLDPKPTDVNRLVFGMEELIRRTVGPTVTIEVVGAAGLWPALVDPPQLENALLNLCINARDAMPEGGRITIETANKWLDEHAARRHDMPAGPYLSLCVTDTGTGMSPDVIAKAFDPFFTTKPTGQGTGLGLSMIYGFAKQSGGQVRIYSEVGQGTTMCLYLPRHHGAAVEPEPLGPLVDAPRAEQGETVLVVDDEPTVRMLVTEVLEDLGYTAIEAADSASGLKVLQSDVRIDLLITDVGLPGGMNGRQMADAGRVSRPALKILFITGYAENAAVGNGHLEPGMAVLTKPFVVETLGLRIKEMIARG</sequence>
<accession>A0A1I4C5J1</accession>
<dbReference type="InterPro" id="IPR036890">
    <property type="entry name" value="HATPase_C_sf"/>
</dbReference>
<dbReference type="SUPFAM" id="SSF55785">
    <property type="entry name" value="PYP-like sensor domain (PAS domain)"/>
    <property type="match status" value="4"/>
</dbReference>
<dbReference type="InterPro" id="IPR003594">
    <property type="entry name" value="HATPase_dom"/>
</dbReference>
<dbReference type="CDD" id="cd00082">
    <property type="entry name" value="HisKA"/>
    <property type="match status" value="1"/>
</dbReference>
<evidence type="ECO:0000259" key="7">
    <source>
        <dbReference type="PROSITE" id="PS50110"/>
    </source>
</evidence>
<evidence type="ECO:0000256" key="4">
    <source>
        <dbReference type="PROSITE-ProRule" id="PRU00169"/>
    </source>
</evidence>
<evidence type="ECO:0000259" key="8">
    <source>
        <dbReference type="PROSITE" id="PS50112"/>
    </source>
</evidence>
<dbReference type="SMART" id="SM00086">
    <property type="entry name" value="PAC"/>
    <property type="match status" value="3"/>
</dbReference>
<feature type="domain" description="Response regulatory" evidence="7">
    <location>
        <begin position="979"/>
        <end position="1095"/>
    </location>
</feature>
<feature type="domain" description="PAC" evidence="9">
    <location>
        <begin position="509"/>
        <end position="561"/>
    </location>
</feature>
<evidence type="ECO:0000259" key="6">
    <source>
        <dbReference type="PROSITE" id="PS50109"/>
    </source>
</evidence>
<organism evidence="10 11">
    <name type="scientific">Methylorubrum salsuginis</name>
    <dbReference type="NCBI Taxonomy" id="414703"/>
    <lineage>
        <taxon>Bacteria</taxon>
        <taxon>Pseudomonadati</taxon>
        <taxon>Pseudomonadota</taxon>
        <taxon>Alphaproteobacteria</taxon>
        <taxon>Hyphomicrobiales</taxon>
        <taxon>Methylobacteriaceae</taxon>
        <taxon>Methylorubrum</taxon>
    </lineage>
</organism>
<dbReference type="Gene3D" id="1.10.287.130">
    <property type="match status" value="1"/>
</dbReference>
<dbReference type="InterPro" id="IPR013656">
    <property type="entry name" value="PAS_4"/>
</dbReference>
<dbReference type="SMART" id="SM00387">
    <property type="entry name" value="HATPase_c"/>
    <property type="match status" value="1"/>
</dbReference>
<dbReference type="Proteomes" id="UP000198804">
    <property type="component" value="Unassembled WGS sequence"/>
</dbReference>
<dbReference type="Gene3D" id="3.40.50.2300">
    <property type="match status" value="1"/>
</dbReference>
<dbReference type="Pfam" id="PF00512">
    <property type="entry name" value="HisKA"/>
    <property type="match status" value="1"/>
</dbReference>
<evidence type="ECO:0000313" key="10">
    <source>
        <dbReference type="EMBL" id="SFK75890.1"/>
    </source>
</evidence>
<feature type="domain" description="Histidine kinase" evidence="6">
    <location>
        <begin position="732"/>
        <end position="956"/>
    </location>
</feature>
<dbReference type="CDD" id="cd18161">
    <property type="entry name" value="REC_hyHK_blue-like"/>
    <property type="match status" value="1"/>
</dbReference>
<dbReference type="PROSITE" id="PS50112">
    <property type="entry name" value="PAS"/>
    <property type="match status" value="1"/>
</dbReference>
<dbReference type="InterPro" id="IPR004358">
    <property type="entry name" value="Sig_transdc_His_kin-like_C"/>
</dbReference>
<dbReference type="InterPro" id="IPR011006">
    <property type="entry name" value="CheY-like_superfamily"/>
</dbReference>
<dbReference type="PRINTS" id="PR00344">
    <property type="entry name" value="BCTRLSENSOR"/>
</dbReference>
<dbReference type="Pfam" id="PF02518">
    <property type="entry name" value="HATPase_c"/>
    <property type="match status" value="1"/>
</dbReference>
<reference evidence="11" key="1">
    <citation type="submission" date="2016-10" db="EMBL/GenBank/DDBJ databases">
        <authorList>
            <person name="Varghese N."/>
            <person name="Submissions S."/>
        </authorList>
    </citation>
    <scope>NUCLEOTIDE SEQUENCE [LARGE SCALE GENOMIC DNA]</scope>
    <source>
        <strain evidence="11">CGMCC 1.6474</strain>
    </source>
</reference>
<evidence type="ECO:0000256" key="2">
    <source>
        <dbReference type="ARBA" id="ARBA00012438"/>
    </source>
</evidence>
<dbReference type="EC" id="2.7.13.3" evidence="2"/>
<dbReference type="SMART" id="SM00388">
    <property type="entry name" value="HisKA"/>
    <property type="match status" value="1"/>
</dbReference>
<dbReference type="InterPro" id="IPR000700">
    <property type="entry name" value="PAS-assoc_C"/>
</dbReference>
<evidence type="ECO:0000259" key="9">
    <source>
        <dbReference type="PROSITE" id="PS50113"/>
    </source>
</evidence>
<dbReference type="InterPro" id="IPR003661">
    <property type="entry name" value="HisK_dim/P_dom"/>
</dbReference>
<dbReference type="OrthoDB" id="7967436at2"/>
<dbReference type="NCBIfam" id="TIGR00229">
    <property type="entry name" value="sensory_box"/>
    <property type="match status" value="3"/>
</dbReference>
<feature type="modified residue" description="4-aspartylphosphate" evidence="4">
    <location>
        <position position="1029"/>
    </location>
</feature>
<evidence type="ECO:0000256" key="3">
    <source>
        <dbReference type="ARBA" id="ARBA00022553"/>
    </source>
</evidence>
<dbReference type="InterPro" id="IPR001789">
    <property type="entry name" value="Sig_transdc_resp-reg_receiver"/>
</dbReference>
<dbReference type="AlphaFoldDB" id="A0A1I4C5J1"/>
<dbReference type="PROSITE" id="PS50109">
    <property type="entry name" value="HIS_KIN"/>
    <property type="match status" value="1"/>
</dbReference>
<keyword evidence="5" id="KW-0175">Coiled coil</keyword>
<dbReference type="PANTHER" id="PTHR43065">
    <property type="entry name" value="SENSOR HISTIDINE KINASE"/>
    <property type="match status" value="1"/>
</dbReference>
<dbReference type="Pfam" id="PF00072">
    <property type="entry name" value="Response_reg"/>
    <property type="match status" value="1"/>
</dbReference>
<feature type="domain" description="PAC" evidence="9">
    <location>
        <begin position="367"/>
        <end position="423"/>
    </location>
</feature>
<keyword evidence="11" id="KW-1185">Reference proteome</keyword>
<evidence type="ECO:0000256" key="5">
    <source>
        <dbReference type="SAM" id="Coils"/>
    </source>
</evidence>
<feature type="domain" description="PAS" evidence="8">
    <location>
        <begin position="291"/>
        <end position="331"/>
    </location>
</feature>
<dbReference type="InterPro" id="IPR013655">
    <property type="entry name" value="PAS_fold_3"/>
</dbReference>
<evidence type="ECO:0000256" key="1">
    <source>
        <dbReference type="ARBA" id="ARBA00000085"/>
    </source>
</evidence>
<dbReference type="CDD" id="cd00130">
    <property type="entry name" value="PAS"/>
    <property type="match status" value="3"/>
</dbReference>
<dbReference type="PROSITE" id="PS50113">
    <property type="entry name" value="PAC"/>
    <property type="match status" value="3"/>
</dbReference>
<gene>
    <name evidence="10" type="ORF">SAMN04488125_10446</name>
</gene>
<dbReference type="PANTHER" id="PTHR43065:SF42">
    <property type="entry name" value="TWO-COMPONENT SENSOR PPRA"/>
    <property type="match status" value="1"/>
</dbReference>
<dbReference type="InterPro" id="IPR035965">
    <property type="entry name" value="PAS-like_dom_sf"/>
</dbReference>
<dbReference type="SUPFAM" id="SSF47384">
    <property type="entry name" value="Homodimeric domain of signal transducing histidine kinase"/>
    <property type="match status" value="1"/>
</dbReference>
<dbReference type="InterPro" id="IPR005467">
    <property type="entry name" value="His_kinase_dom"/>
</dbReference>
<dbReference type="SMART" id="SM00091">
    <property type="entry name" value="PAS"/>
    <property type="match status" value="4"/>
</dbReference>
<proteinExistence type="predicted"/>
<evidence type="ECO:0000313" key="11">
    <source>
        <dbReference type="Proteomes" id="UP000198804"/>
    </source>
</evidence>
<dbReference type="PROSITE" id="PS50110">
    <property type="entry name" value="RESPONSE_REGULATORY"/>
    <property type="match status" value="1"/>
</dbReference>
<dbReference type="FunFam" id="3.30.450.20:FF:000099">
    <property type="entry name" value="Sensory box sensor histidine kinase"/>
    <property type="match status" value="1"/>
</dbReference>
<dbReference type="GO" id="GO:0000155">
    <property type="term" value="F:phosphorelay sensor kinase activity"/>
    <property type="evidence" value="ECO:0007669"/>
    <property type="project" value="InterPro"/>
</dbReference>
<dbReference type="Pfam" id="PF08447">
    <property type="entry name" value="PAS_3"/>
    <property type="match status" value="1"/>
</dbReference>
<dbReference type="CDD" id="cd16919">
    <property type="entry name" value="HATPase_CckA-like"/>
    <property type="match status" value="1"/>
</dbReference>
<dbReference type="SMART" id="SM00448">
    <property type="entry name" value="REC"/>
    <property type="match status" value="1"/>
</dbReference>
<feature type="domain" description="PAC" evidence="9">
    <location>
        <begin position="642"/>
        <end position="694"/>
    </location>
</feature>
<keyword evidence="3 4" id="KW-0597">Phosphoprotein</keyword>
<dbReference type="InterPro" id="IPR000014">
    <property type="entry name" value="PAS"/>
</dbReference>
<protein>
    <recommendedName>
        <fullName evidence="2">histidine kinase</fullName>
        <ecNumber evidence="2">2.7.13.3</ecNumber>
    </recommendedName>
</protein>
<dbReference type="Pfam" id="PF08448">
    <property type="entry name" value="PAS_4"/>
    <property type="match status" value="3"/>
</dbReference>
<dbReference type="EMBL" id="FOSV01000004">
    <property type="protein sequence ID" value="SFK75890.1"/>
    <property type="molecule type" value="Genomic_DNA"/>
</dbReference>
<dbReference type="InterPro" id="IPR036097">
    <property type="entry name" value="HisK_dim/P_sf"/>
</dbReference>
<dbReference type="RefSeq" id="WP_091943436.1">
    <property type="nucleotide sequence ID" value="NZ_FOSV01000004.1"/>
</dbReference>
<dbReference type="SUPFAM" id="SSF52172">
    <property type="entry name" value="CheY-like"/>
    <property type="match status" value="1"/>
</dbReference>
<dbReference type="SUPFAM" id="SSF55874">
    <property type="entry name" value="ATPase domain of HSP90 chaperone/DNA topoisomerase II/histidine kinase"/>
    <property type="match status" value="1"/>
</dbReference>
<comment type="catalytic activity">
    <reaction evidence="1">
        <text>ATP + protein L-histidine = ADP + protein N-phospho-L-histidine.</text>
        <dbReference type="EC" id="2.7.13.3"/>
    </reaction>
</comment>
<dbReference type="Gene3D" id="3.30.565.10">
    <property type="entry name" value="Histidine kinase-like ATPase, C-terminal domain"/>
    <property type="match status" value="1"/>
</dbReference>